<accession>A0A926ESG3</accession>
<evidence type="ECO:0000256" key="1">
    <source>
        <dbReference type="SAM" id="Phobius"/>
    </source>
</evidence>
<dbReference type="GO" id="GO:0080120">
    <property type="term" value="P:CAAX-box protein maturation"/>
    <property type="evidence" value="ECO:0007669"/>
    <property type="project" value="UniProtKB-ARBA"/>
</dbReference>
<dbReference type="GO" id="GO:0008237">
    <property type="term" value="F:metallopeptidase activity"/>
    <property type="evidence" value="ECO:0007669"/>
    <property type="project" value="UniProtKB-KW"/>
</dbReference>
<proteinExistence type="predicted"/>
<keyword evidence="1" id="KW-1133">Transmembrane helix</keyword>
<reference evidence="3" key="1">
    <citation type="submission" date="2020-08" db="EMBL/GenBank/DDBJ databases">
        <title>Genome public.</title>
        <authorList>
            <person name="Liu C."/>
            <person name="Sun Q."/>
        </authorList>
    </citation>
    <scope>NUCLEOTIDE SEQUENCE</scope>
    <source>
        <strain evidence="3">BX21</strain>
    </source>
</reference>
<dbReference type="AlphaFoldDB" id="A0A926ESG3"/>
<dbReference type="InterPro" id="IPR003675">
    <property type="entry name" value="Rce1/LyrA-like_dom"/>
</dbReference>
<dbReference type="PANTHER" id="PTHR39430:SF1">
    <property type="entry name" value="PROTEASE"/>
    <property type="match status" value="1"/>
</dbReference>
<protein>
    <submittedName>
        <fullName evidence="3">CPBP family intramembrane metalloprotease</fullName>
    </submittedName>
</protein>
<dbReference type="Proteomes" id="UP000601171">
    <property type="component" value="Unassembled WGS sequence"/>
</dbReference>
<keyword evidence="3" id="KW-0378">Hydrolase</keyword>
<dbReference type="EMBL" id="JACRTG010000003">
    <property type="protein sequence ID" value="MBC8586821.1"/>
    <property type="molecule type" value="Genomic_DNA"/>
</dbReference>
<keyword evidence="1" id="KW-0812">Transmembrane</keyword>
<evidence type="ECO:0000313" key="3">
    <source>
        <dbReference type="EMBL" id="MBC8586821.1"/>
    </source>
</evidence>
<name>A0A926ESG3_9FIRM</name>
<feature type="domain" description="CAAX prenyl protease 2/Lysostaphin resistance protein A-like" evidence="2">
    <location>
        <begin position="8"/>
        <end position="99"/>
    </location>
</feature>
<organism evidence="3 4">
    <name type="scientific">Paratissierella segnis</name>
    <dbReference type="NCBI Taxonomy" id="2763679"/>
    <lineage>
        <taxon>Bacteria</taxon>
        <taxon>Bacillati</taxon>
        <taxon>Bacillota</taxon>
        <taxon>Tissierellia</taxon>
        <taxon>Tissierellales</taxon>
        <taxon>Tissierellaceae</taxon>
        <taxon>Paratissierella</taxon>
    </lineage>
</organism>
<dbReference type="RefSeq" id="WP_262428285.1">
    <property type="nucleotide sequence ID" value="NZ_JACRTG010000003.1"/>
</dbReference>
<gene>
    <name evidence="3" type="ORF">H8707_01020</name>
</gene>
<dbReference type="GO" id="GO:0004175">
    <property type="term" value="F:endopeptidase activity"/>
    <property type="evidence" value="ECO:0007669"/>
    <property type="project" value="UniProtKB-ARBA"/>
</dbReference>
<comment type="caution">
    <text evidence="3">The sequence shown here is derived from an EMBL/GenBank/DDBJ whole genome shotgun (WGS) entry which is preliminary data.</text>
</comment>
<sequence length="160" mass="17229">MGFKYIPAILTILPGWIVQSSTEEIITRGWLMHIIGAKHNQALGFIISSILFGVLHIFNPGVSLLSILNIVLVGFLFGLYVIDTKDVWGACGLHAAWNFAQGNIYGFNVSGISSSTDTLISFTSKGTDILTGGAFGPEASIFTTIVLLIGIVALVLKRRF</sequence>
<evidence type="ECO:0000259" key="2">
    <source>
        <dbReference type="Pfam" id="PF02517"/>
    </source>
</evidence>
<dbReference type="PANTHER" id="PTHR39430">
    <property type="entry name" value="MEMBRANE-ASSOCIATED PROTEASE-RELATED"/>
    <property type="match status" value="1"/>
</dbReference>
<keyword evidence="3" id="KW-0482">Metalloprotease</keyword>
<evidence type="ECO:0000313" key="4">
    <source>
        <dbReference type="Proteomes" id="UP000601171"/>
    </source>
</evidence>
<keyword evidence="4" id="KW-1185">Reference proteome</keyword>
<keyword evidence="1" id="KW-0472">Membrane</keyword>
<keyword evidence="3" id="KW-0645">Protease</keyword>
<feature type="transmembrane region" description="Helical" evidence="1">
    <location>
        <begin position="139"/>
        <end position="156"/>
    </location>
</feature>
<dbReference type="Pfam" id="PF02517">
    <property type="entry name" value="Rce1-like"/>
    <property type="match status" value="1"/>
</dbReference>
<feature type="transmembrane region" description="Helical" evidence="1">
    <location>
        <begin position="62"/>
        <end position="82"/>
    </location>
</feature>
<feature type="transmembrane region" description="Helical" evidence="1">
    <location>
        <begin position="30"/>
        <end position="55"/>
    </location>
</feature>